<dbReference type="InterPro" id="IPR051356">
    <property type="entry name" value="SOX/SOX-like_TF"/>
</dbReference>
<dbReference type="EMBL" id="KN837160">
    <property type="protein sequence ID" value="KIJ38500.1"/>
    <property type="molecule type" value="Genomic_DNA"/>
</dbReference>
<evidence type="ECO:0000313" key="6">
    <source>
        <dbReference type="EMBL" id="KIJ38500.1"/>
    </source>
</evidence>
<evidence type="ECO:0000313" key="7">
    <source>
        <dbReference type="Proteomes" id="UP000054279"/>
    </source>
</evidence>
<dbReference type="Pfam" id="PF00505">
    <property type="entry name" value="HMG_box"/>
    <property type="match status" value="1"/>
</dbReference>
<proteinExistence type="predicted"/>
<dbReference type="PROSITE" id="PS50118">
    <property type="entry name" value="HMG_BOX_2"/>
    <property type="match status" value="1"/>
</dbReference>
<dbReference type="PANTHER" id="PTHR45789">
    <property type="entry name" value="FI18025P1"/>
    <property type="match status" value="1"/>
</dbReference>
<evidence type="ECO:0000256" key="2">
    <source>
        <dbReference type="ARBA" id="ARBA00023242"/>
    </source>
</evidence>
<dbReference type="HOGENOM" id="CLU_082854_6_2_1"/>
<reference evidence="6 7" key="1">
    <citation type="submission" date="2014-06" db="EMBL/GenBank/DDBJ databases">
        <title>Evolutionary Origins and Diversification of the Mycorrhizal Mutualists.</title>
        <authorList>
            <consortium name="DOE Joint Genome Institute"/>
            <consortium name="Mycorrhizal Genomics Consortium"/>
            <person name="Kohler A."/>
            <person name="Kuo A."/>
            <person name="Nagy L.G."/>
            <person name="Floudas D."/>
            <person name="Copeland A."/>
            <person name="Barry K.W."/>
            <person name="Cichocki N."/>
            <person name="Veneault-Fourrey C."/>
            <person name="LaButti K."/>
            <person name="Lindquist E.A."/>
            <person name="Lipzen A."/>
            <person name="Lundell T."/>
            <person name="Morin E."/>
            <person name="Murat C."/>
            <person name="Riley R."/>
            <person name="Ohm R."/>
            <person name="Sun H."/>
            <person name="Tunlid A."/>
            <person name="Henrissat B."/>
            <person name="Grigoriev I.V."/>
            <person name="Hibbett D.S."/>
            <person name="Martin F."/>
        </authorList>
    </citation>
    <scope>NUCLEOTIDE SEQUENCE [LARGE SCALE GENOMIC DNA]</scope>
    <source>
        <strain evidence="6 7">SS14</strain>
    </source>
</reference>
<feature type="non-terminal residue" evidence="6">
    <location>
        <position position="74"/>
    </location>
</feature>
<sequence>ISRPRNAFMIFRSEFCAQQRMKERGIESDHRQISRIAAHVWNGLSEEQKGPYRRQAKAEQDEHKLRYPEYKYSP</sequence>
<dbReference type="AlphaFoldDB" id="A0A0C9VL37"/>
<dbReference type="Proteomes" id="UP000054279">
    <property type="component" value="Unassembled WGS sequence"/>
</dbReference>
<dbReference type="CDD" id="cd01389">
    <property type="entry name" value="HMG-box_ROX1-like"/>
    <property type="match status" value="1"/>
</dbReference>
<feature type="domain" description="HMG box" evidence="5">
    <location>
        <begin position="1"/>
        <end position="71"/>
    </location>
</feature>
<feature type="DNA-binding region" description="HMG box" evidence="3">
    <location>
        <begin position="1"/>
        <end position="71"/>
    </location>
</feature>
<name>A0A0C9VL37_SPHS4</name>
<dbReference type="OrthoDB" id="6247875at2759"/>
<dbReference type="GO" id="GO:0000981">
    <property type="term" value="F:DNA-binding transcription factor activity, RNA polymerase II-specific"/>
    <property type="evidence" value="ECO:0007669"/>
    <property type="project" value="TreeGrafter"/>
</dbReference>
<keyword evidence="7" id="KW-1185">Reference proteome</keyword>
<evidence type="ECO:0000256" key="4">
    <source>
        <dbReference type="SAM" id="MobiDB-lite"/>
    </source>
</evidence>
<dbReference type="SMART" id="SM00398">
    <property type="entry name" value="HMG"/>
    <property type="match status" value="1"/>
</dbReference>
<dbReference type="PANTHER" id="PTHR45789:SF2">
    <property type="entry name" value="FI18025P1"/>
    <property type="match status" value="1"/>
</dbReference>
<dbReference type="GO" id="GO:0000978">
    <property type="term" value="F:RNA polymerase II cis-regulatory region sequence-specific DNA binding"/>
    <property type="evidence" value="ECO:0007669"/>
    <property type="project" value="TreeGrafter"/>
</dbReference>
<keyword evidence="1 3" id="KW-0238">DNA-binding</keyword>
<feature type="non-terminal residue" evidence="6">
    <location>
        <position position="1"/>
    </location>
</feature>
<protein>
    <recommendedName>
        <fullName evidence="5">HMG box domain-containing protein</fullName>
    </recommendedName>
</protein>
<dbReference type="Gene3D" id="1.10.30.10">
    <property type="entry name" value="High mobility group box domain"/>
    <property type="match status" value="1"/>
</dbReference>
<accession>A0A0C9VL37</accession>
<evidence type="ECO:0000256" key="3">
    <source>
        <dbReference type="PROSITE-ProRule" id="PRU00267"/>
    </source>
</evidence>
<feature type="region of interest" description="Disordered" evidence="4">
    <location>
        <begin position="47"/>
        <end position="74"/>
    </location>
</feature>
<dbReference type="InterPro" id="IPR009071">
    <property type="entry name" value="HMG_box_dom"/>
</dbReference>
<keyword evidence="2 3" id="KW-0539">Nucleus</keyword>
<gene>
    <name evidence="6" type="ORF">M422DRAFT_89750</name>
</gene>
<dbReference type="SUPFAM" id="SSF47095">
    <property type="entry name" value="HMG-box"/>
    <property type="match status" value="1"/>
</dbReference>
<evidence type="ECO:0000256" key="1">
    <source>
        <dbReference type="ARBA" id="ARBA00023125"/>
    </source>
</evidence>
<organism evidence="6 7">
    <name type="scientific">Sphaerobolus stellatus (strain SS14)</name>
    <dbReference type="NCBI Taxonomy" id="990650"/>
    <lineage>
        <taxon>Eukaryota</taxon>
        <taxon>Fungi</taxon>
        <taxon>Dikarya</taxon>
        <taxon>Basidiomycota</taxon>
        <taxon>Agaricomycotina</taxon>
        <taxon>Agaricomycetes</taxon>
        <taxon>Phallomycetidae</taxon>
        <taxon>Geastrales</taxon>
        <taxon>Sphaerobolaceae</taxon>
        <taxon>Sphaerobolus</taxon>
    </lineage>
</organism>
<dbReference type="InterPro" id="IPR036910">
    <property type="entry name" value="HMG_box_dom_sf"/>
</dbReference>
<evidence type="ECO:0000259" key="5">
    <source>
        <dbReference type="PROSITE" id="PS50118"/>
    </source>
</evidence>
<dbReference type="GO" id="GO:0005634">
    <property type="term" value="C:nucleus"/>
    <property type="evidence" value="ECO:0007669"/>
    <property type="project" value="UniProtKB-UniRule"/>
</dbReference>